<sequence length="47" mass="5449">MRQKRLKLEKLVKAEKDNLRLETQHSAKLAYDADIGSIEQRLEAACH</sequence>
<dbReference type="AlphaFoldDB" id="A0A1B8P1M4"/>
<comment type="caution">
    <text evidence="1">The sequence shown here is derived from an EMBL/GenBank/DDBJ whole genome shotgun (WGS) entry which is preliminary data.</text>
</comment>
<gene>
    <name evidence="1" type="ORF">A8U91_00478</name>
</gene>
<proteinExistence type="predicted"/>
<dbReference type="EMBL" id="MAJD01000001">
    <property type="protein sequence ID" value="OBX36142.1"/>
    <property type="molecule type" value="Genomic_DNA"/>
</dbReference>
<dbReference type="Proteomes" id="UP000092504">
    <property type="component" value="Unassembled WGS sequence"/>
</dbReference>
<accession>A0A1B8P1M4</accession>
<organism evidence="1 2">
    <name type="scientific">Halomonas elongata</name>
    <dbReference type="NCBI Taxonomy" id="2746"/>
    <lineage>
        <taxon>Bacteria</taxon>
        <taxon>Pseudomonadati</taxon>
        <taxon>Pseudomonadota</taxon>
        <taxon>Gammaproteobacteria</taxon>
        <taxon>Oceanospirillales</taxon>
        <taxon>Halomonadaceae</taxon>
        <taxon>Halomonas</taxon>
    </lineage>
</organism>
<protein>
    <submittedName>
        <fullName evidence="1">Uncharacterized protein</fullName>
    </submittedName>
</protein>
<evidence type="ECO:0000313" key="2">
    <source>
        <dbReference type="Proteomes" id="UP000092504"/>
    </source>
</evidence>
<name>A0A1B8P1M4_HALEL</name>
<evidence type="ECO:0000313" key="1">
    <source>
        <dbReference type="EMBL" id="OBX36142.1"/>
    </source>
</evidence>
<reference evidence="1 2" key="1">
    <citation type="submission" date="2016-06" db="EMBL/GenBank/DDBJ databases">
        <title>Genome sequence of halotolerant plant growth promoting strain of Halomonas elongata HEK1 isolated from salterns of Rann of Kutch, Gujarat, India.</title>
        <authorList>
            <person name="Gaba S."/>
            <person name="Singh R.N."/>
            <person name="Abrol S."/>
            <person name="Kaushik R."/>
            <person name="Saxena A.K."/>
        </authorList>
    </citation>
    <scope>NUCLEOTIDE SEQUENCE [LARGE SCALE GENOMIC DNA]</scope>
    <source>
        <strain evidence="1 2">HEK1</strain>
    </source>
</reference>